<dbReference type="GO" id="GO:0005524">
    <property type="term" value="F:ATP binding"/>
    <property type="evidence" value="ECO:0007669"/>
    <property type="project" value="UniProtKB-KW"/>
</dbReference>
<keyword evidence="5" id="KW-1185">Reference proteome</keyword>
<dbReference type="GO" id="GO:0004016">
    <property type="term" value="F:adenylate cyclase activity"/>
    <property type="evidence" value="ECO:0007669"/>
    <property type="project" value="TreeGrafter"/>
</dbReference>
<feature type="domain" description="HTH luxR-type" evidence="3">
    <location>
        <begin position="879"/>
        <end position="944"/>
    </location>
</feature>
<dbReference type="GO" id="GO:0005737">
    <property type="term" value="C:cytoplasm"/>
    <property type="evidence" value="ECO:0007669"/>
    <property type="project" value="TreeGrafter"/>
</dbReference>
<dbReference type="CDD" id="cd06170">
    <property type="entry name" value="LuxR_C_like"/>
    <property type="match status" value="1"/>
</dbReference>
<gene>
    <name evidence="4" type="ORF">BJ998_006265</name>
</gene>
<dbReference type="Proteomes" id="UP000585638">
    <property type="component" value="Unassembled WGS sequence"/>
</dbReference>
<reference evidence="4 5" key="1">
    <citation type="submission" date="2020-08" db="EMBL/GenBank/DDBJ databases">
        <title>Sequencing the genomes of 1000 actinobacteria strains.</title>
        <authorList>
            <person name="Klenk H.-P."/>
        </authorList>
    </citation>
    <scope>NUCLEOTIDE SEQUENCE [LARGE SCALE GENOMIC DNA]</scope>
    <source>
        <strain evidence="4 5">DSM 43851</strain>
    </source>
</reference>
<dbReference type="Gene3D" id="1.25.40.10">
    <property type="entry name" value="Tetratricopeptide repeat domain"/>
    <property type="match status" value="1"/>
</dbReference>
<dbReference type="GO" id="GO:0003677">
    <property type="term" value="F:DNA binding"/>
    <property type="evidence" value="ECO:0007669"/>
    <property type="project" value="InterPro"/>
</dbReference>
<dbReference type="PANTHER" id="PTHR16305:SF35">
    <property type="entry name" value="TRANSCRIPTIONAL ACTIVATOR DOMAIN"/>
    <property type="match status" value="1"/>
</dbReference>
<keyword evidence="2" id="KW-0067">ATP-binding</keyword>
<evidence type="ECO:0000313" key="5">
    <source>
        <dbReference type="Proteomes" id="UP000585638"/>
    </source>
</evidence>
<dbReference type="SMART" id="SM00421">
    <property type="entry name" value="HTH_LUXR"/>
    <property type="match status" value="1"/>
</dbReference>
<dbReference type="Gene3D" id="1.10.10.10">
    <property type="entry name" value="Winged helix-like DNA-binding domain superfamily/Winged helix DNA-binding domain"/>
    <property type="match status" value="1"/>
</dbReference>
<dbReference type="SUPFAM" id="SSF48452">
    <property type="entry name" value="TPR-like"/>
    <property type="match status" value="1"/>
</dbReference>
<dbReference type="SUPFAM" id="SSF52540">
    <property type="entry name" value="P-loop containing nucleoside triphosphate hydrolases"/>
    <property type="match status" value="1"/>
</dbReference>
<dbReference type="InterPro" id="IPR036388">
    <property type="entry name" value="WH-like_DNA-bd_sf"/>
</dbReference>
<evidence type="ECO:0000256" key="1">
    <source>
        <dbReference type="ARBA" id="ARBA00022741"/>
    </source>
</evidence>
<name>A0A7W9KNH2_9PSEU</name>
<dbReference type="RefSeq" id="WP_184866904.1">
    <property type="nucleotide sequence ID" value="NZ_BAAAWY010000010.1"/>
</dbReference>
<dbReference type="Gene3D" id="3.40.50.300">
    <property type="entry name" value="P-loop containing nucleotide triphosphate hydrolases"/>
    <property type="match status" value="1"/>
</dbReference>
<protein>
    <submittedName>
        <fullName evidence="4">ATP/maltotriose-dependent transcriptional regulator MalT</fullName>
    </submittedName>
</protein>
<dbReference type="InterPro" id="IPR016032">
    <property type="entry name" value="Sig_transdc_resp-reg_C-effctor"/>
</dbReference>
<dbReference type="PRINTS" id="PR00038">
    <property type="entry name" value="HTHLUXR"/>
</dbReference>
<evidence type="ECO:0000256" key="2">
    <source>
        <dbReference type="ARBA" id="ARBA00022840"/>
    </source>
</evidence>
<dbReference type="EMBL" id="JACHIR010000001">
    <property type="protein sequence ID" value="MBB5895069.1"/>
    <property type="molecule type" value="Genomic_DNA"/>
</dbReference>
<sequence>MSTQDNTGVPAVGRVLLGRTDELAQLESKADLAVAGHGQAVLLRGPSGIGKTQLLRTAEQRFAARGMRVLRADCAEVSSGSGYAGVRALFEGIDQAMVHGPARWARAALTPAADGDVPSGGYAVLHGLYWLVVGLSSEQPLALIVDDAHWCDNSTLRWLDFLLRRADSLRLLVVVAQRSGIEGGELLTQLTTHECCTTLEVRPLGADDVVDLIAAGLDEVPAPSFAARCNDVSGGNPLLLYRLLGELRRNGVQPDAQSAELVQEMGRNVLAASVVAALAKQPEYVTEVARAAALVGTGRPHLVAALCRVPVRSVITALHLLVRCDVLDADRHDFVHDQVRTTILAGISEEELHATRARAARLLSDEGEPAETVAGHLLLTPVDEPWMPPVLRDAATSANRRGSAEAAIGYLQRALGSKWLDVDTRTRLQIDLAGLLAQVDPASALPTLREVLGRVSDPRERTTVAALFARAAQPVYSSQEAVELLVEVIDQLDAAIGPNPGPADQELRMLAEGTLLMSATDECSTLPLATARARMLPDPPGHTGAEMLTLSLMAMLSAFEGGSVETVLRRARTVMETPDVPMDGLTLLSASLAFEMAGDIDSALAGLERTLAETRRRAEPVMHVMALGFRAVLQRRRGELAEAAADAQTAADVAGQELPGLLLTLPQIAQAGVFADLGQPDRAMELLDQVVRPRYEEFGWEWYNYALVRAKVMRQLGDAAGALEMLRRCERSIDDAGITNPMYVLWWPEAVDILVELGRREEAAALVARMSEDVRRQWPIPKADGLIALVTGLVAEDPKDAVAPLTAAVERLEGCGAVPDRIRAGHRLGQALLRAGDVKQARQVLRATMDVATRSGERAELAEVGKLVVEAGGRVRKHIDSPMDALTGSERRVIAMAAEGLSNRAIAETLFVALRTVEVHLTSSYRKLGVSGRAELTAMLRAER</sequence>
<accession>A0A7W9KNH2</accession>
<dbReference type="InterPro" id="IPR027417">
    <property type="entry name" value="P-loop_NTPase"/>
</dbReference>
<dbReference type="Pfam" id="PF00196">
    <property type="entry name" value="GerE"/>
    <property type="match status" value="1"/>
</dbReference>
<keyword evidence="1" id="KW-0547">Nucleotide-binding</keyword>
<dbReference type="PROSITE" id="PS50043">
    <property type="entry name" value="HTH_LUXR_2"/>
    <property type="match status" value="1"/>
</dbReference>
<dbReference type="SUPFAM" id="SSF46894">
    <property type="entry name" value="C-terminal effector domain of the bipartite response regulators"/>
    <property type="match status" value="1"/>
</dbReference>
<dbReference type="AlphaFoldDB" id="A0A7W9KNH2"/>
<proteinExistence type="predicted"/>
<dbReference type="PANTHER" id="PTHR16305">
    <property type="entry name" value="TESTICULAR SOLUBLE ADENYLYL CYCLASE"/>
    <property type="match status" value="1"/>
</dbReference>
<dbReference type="InterPro" id="IPR011990">
    <property type="entry name" value="TPR-like_helical_dom_sf"/>
</dbReference>
<dbReference type="InterPro" id="IPR000792">
    <property type="entry name" value="Tscrpt_reg_LuxR_C"/>
</dbReference>
<comment type="caution">
    <text evidence="4">The sequence shown here is derived from an EMBL/GenBank/DDBJ whole genome shotgun (WGS) entry which is preliminary data.</text>
</comment>
<dbReference type="PROSITE" id="PS00622">
    <property type="entry name" value="HTH_LUXR_1"/>
    <property type="match status" value="1"/>
</dbReference>
<dbReference type="Pfam" id="PF13191">
    <property type="entry name" value="AAA_16"/>
    <property type="match status" value="1"/>
</dbReference>
<dbReference type="InterPro" id="IPR041664">
    <property type="entry name" value="AAA_16"/>
</dbReference>
<evidence type="ECO:0000259" key="3">
    <source>
        <dbReference type="PROSITE" id="PS50043"/>
    </source>
</evidence>
<dbReference type="GO" id="GO:0006355">
    <property type="term" value="P:regulation of DNA-templated transcription"/>
    <property type="evidence" value="ECO:0007669"/>
    <property type="project" value="InterPro"/>
</dbReference>
<organism evidence="4 5">
    <name type="scientific">Kutzneria kofuensis</name>
    <dbReference type="NCBI Taxonomy" id="103725"/>
    <lineage>
        <taxon>Bacteria</taxon>
        <taxon>Bacillati</taxon>
        <taxon>Actinomycetota</taxon>
        <taxon>Actinomycetes</taxon>
        <taxon>Pseudonocardiales</taxon>
        <taxon>Pseudonocardiaceae</taxon>
        <taxon>Kutzneria</taxon>
    </lineage>
</organism>
<evidence type="ECO:0000313" key="4">
    <source>
        <dbReference type="EMBL" id="MBB5895069.1"/>
    </source>
</evidence>